<feature type="transmembrane region" description="Helical" evidence="1">
    <location>
        <begin position="108"/>
        <end position="133"/>
    </location>
</feature>
<keyword evidence="1" id="KW-0812">Transmembrane</keyword>
<dbReference type="Pfam" id="PF01970">
    <property type="entry name" value="TctA"/>
    <property type="match status" value="1"/>
</dbReference>
<feature type="transmembrane region" description="Helical" evidence="1">
    <location>
        <begin position="78"/>
        <end position="96"/>
    </location>
</feature>
<organism evidence="3 4">
    <name type="scientific">Roseococcus suduntuyensis</name>
    <dbReference type="NCBI Taxonomy" id="455361"/>
    <lineage>
        <taxon>Bacteria</taxon>
        <taxon>Pseudomonadati</taxon>
        <taxon>Pseudomonadota</taxon>
        <taxon>Alphaproteobacteria</taxon>
        <taxon>Acetobacterales</taxon>
        <taxon>Roseomonadaceae</taxon>
        <taxon>Roseococcus</taxon>
    </lineage>
</organism>
<feature type="transmembrane region" description="Helical" evidence="1">
    <location>
        <begin position="314"/>
        <end position="338"/>
    </location>
</feature>
<evidence type="ECO:0000259" key="2">
    <source>
        <dbReference type="Pfam" id="PF01970"/>
    </source>
</evidence>
<proteinExistence type="predicted"/>
<feature type="transmembrane region" description="Helical" evidence="1">
    <location>
        <begin position="358"/>
        <end position="377"/>
    </location>
</feature>
<dbReference type="RefSeq" id="WP_184382374.1">
    <property type="nucleotide sequence ID" value="NZ_JACIDJ010000001.1"/>
</dbReference>
<feature type="domain" description="DUF112" evidence="2">
    <location>
        <begin position="19"/>
        <end position="439"/>
    </location>
</feature>
<dbReference type="PANTHER" id="PTHR35342:SF5">
    <property type="entry name" value="TRICARBOXYLIC TRANSPORT PROTEIN"/>
    <property type="match status" value="1"/>
</dbReference>
<dbReference type="InterPro" id="IPR002823">
    <property type="entry name" value="DUF112_TM"/>
</dbReference>
<protein>
    <submittedName>
        <fullName evidence="3">Putative tricarboxylic transport membrane protein</fullName>
    </submittedName>
</protein>
<dbReference type="Proteomes" id="UP000553193">
    <property type="component" value="Unassembled WGS sequence"/>
</dbReference>
<evidence type="ECO:0000313" key="3">
    <source>
        <dbReference type="EMBL" id="MBB3897459.1"/>
    </source>
</evidence>
<feature type="transmembrane region" description="Helical" evidence="1">
    <location>
        <begin position="198"/>
        <end position="221"/>
    </location>
</feature>
<feature type="transmembrane region" description="Helical" evidence="1">
    <location>
        <begin position="463"/>
        <end position="487"/>
    </location>
</feature>
<gene>
    <name evidence="3" type="ORF">GGQ83_000885</name>
</gene>
<name>A0A840A7H0_9PROT</name>
<sequence length="498" mass="51466">MWDGLLHAIPGVFAWQNVLAMVVGTIGGIVIGALPGLSATMGIAVLIPLTFGMEPLVALGMMAGIYNGAMYGGAIPAVLLRIPGTPAAVCTTLDGYPMAQRGDAARALQISCLSSTVGGMASAIALIALAPPLVQVTLLFGPAEYFWVAVFGLCSVSVLLGKDPVKGLIAACFGLLLGTVGIDGVSGHERFTFDDMNLAGGLHVVVVLTGLYALPPIFMLAEDAARRKAGEGMAVLRASVGLFHGWTKFIRTWIRSSLIGIAIGILPGAGGSLAAFLAYNEEKRASKDPDSFGQGNENGIAAAECGNNADNAAALIPALTLGIPGSAVTAIILGGLLIHGLQPGPALFRDHGDVVYGFMIQMLITSVLIIFFGGVVASRLFANVLRIPSALLAPCVLGLCVVGVYSVQDSMFDVYLMFGFGLIGYAMDRLRFPLAPVVLGVVLGGMAESNLRLALIIAQGDYIQLVSSVVSQIVIAMILVVLAVPLIRGRLAKRVGLG</sequence>
<reference evidence="3 4" key="1">
    <citation type="submission" date="2020-08" db="EMBL/GenBank/DDBJ databases">
        <title>Genomic Encyclopedia of Type Strains, Phase IV (KMG-IV): sequencing the most valuable type-strain genomes for metagenomic binning, comparative biology and taxonomic classification.</title>
        <authorList>
            <person name="Goeker M."/>
        </authorList>
    </citation>
    <scope>NUCLEOTIDE SEQUENCE [LARGE SCALE GENOMIC DNA]</scope>
    <source>
        <strain evidence="3 4">DSM 19979</strain>
    </source>
</reference>
<feature type="transmembrane region" description="Helical" evidence="1">
    <location>
        <begin position="41"/>
        <end position="66"/>
    </location>
</feature>
<keyword evidence="1" id="KW-0472">Membrane</keyword>
<dbReference type="PANTHER" id="PTHR35342">
    <property type="entry name" value="TRICARBOXYLIC TRANSPORT PROTEIN"/>
    <property type="match status" value="1"/>
</dbReference>
<evidence type="ECO:0000256" key="1">
    <source>
        <dbReference type="SAM" id="Phobius"/>
    </source>
</evidence>
<accession>A0A840A7H0</accession>
<comment type="caution">
    <text evidence="3">The sequence shown here is derived from an EMBL/GenBank/DDBJ whole genome shotgun (WGS) entry which is preliminary data.</text>
</comment>
<dbReference type="AlphaFoldDB" id="A0A840A7H0"/>
<keyword evidence="1" id="KW-1133">Transmembrane helix</keyword>
<dbReference type="EMBL" id="JACIDJ010000001">
    <property type="protein sequence ID" value="MBB3897459.1"/>
    <property type="molecule type" value="Genomic_DNA"/>
</dbReference>
<feature type="transmembrane region" description="Helical" evidence="1">
    <location>
        <begin position="145"/>
        <end position="161"/>
    </location>
</feature>
<feature type="transmembrane region" description="Helical" evidence="1">
    <location>
        <begin position="257"/>
        <end position="279"/>
    </location>
</feature>
<feature type="transmembrane region" description="Helical" evidence="1">
    <location>
        <begin position="168"/>
        <end position="186"/>
    </location>
</feature>
<keyword evidence="4" id="KW-1185">Reference proteome</keyword>
<feature type="transmembrane region" description="Helical" evidence="1">
    <location>
        <begin position="434"/>
        <end position="457"/>
    </location>
</feature>
<feature type="transmembrane region" description="Helical" evidence="1">
    <location>
        <begin position="12"/>
        <end position="34"/>
    </location>
</feature>
<feature type="transmembrane region" description="Helical" evidence="1">
    <location>
        <begin position="384"/>
        <end position="405"/>
    </location>
</feature>
<evidence type="ECO:0000313" key="4">
    <source>
        <dbReference type="Proteomes" id="UP000553193"/>
    </source>
</evidence>